<keyword evidence="3" id="KW-1185">Reference proteome</keyword>
<dbReference type="AlphaFoldDB" id="A0A2G3AEI9"/>
<comment type="caution">
    <text evidence="2">The sequence shown here is derived from an EMBL/GenBank/DDBJ whole genome shotgun (WGS) entry which is preliminary data.</text>
</comment>
<feature type="region of interest" description="Disordered" evidence="1">
    <location>
        <begin position="45"/>
        <end position="74"/>
    </location>
</feature>
<reference evidence="2 3" key="1">
    <citation type="journal article" date="2014" name="Nat. Genet.">
        <title>Genome sequence of the hot pepper provides insights into the evolution of pungency in Capsicum species.</title>
        <authorList>
            <person name="Kim S."/>
            <person name="Park M."/>
            <person name="Yeom S.I."/>
            <person name="Kim Y.M."/>
            <person name="Lee J.M."/>
            <person name="Lee H.A."/>
            <person name="Seo E."/>
            <person name="Choi J."/>
            <person name="Cheong K."/>
            <person name="Kim K.T."/>
            <person name="Jung K."/>
            <person name="Lee G.W."/>
            <person name="Oh S.K."/>
            <person name="Bae C."/>
            <person name="Kim S.B."/>
            <person name="Lee H.Y."/>
            <person name="Kim S.Y."/>
            <person name="Kim M.S."/>
            <person name="Kang B.C."/>
            <person name="Jo Y.D."/>
            <person name="Yang H.B."/>
            <person name="Jeong H.J."/>
            <person name="Kang W.H."/>
            <person name="Kwon J.K."/>
            <person name="Shin C."/>
            <person name="Lim J.Y."/>
            <person name="Park J.H."/>
            <person name="Huh J.H."/>
            <person name="Kim J.S."/>
            <person name="Kim B.D."/>
            <person name="Cohen O."/>
            <person name="Paran I."/>
            <person name="Suh M.C."/>
            <person name="Lee S.B."/>
            <person name="Kim Y.K."/>
            <person name="Shin Y."/>
            <person name="Noh S.J."/>
            <person name="Park J."/>
            <person name="Seo Y.S."/>
            <person name="Kwon S.Y."/>
            <person name="Kim H.A."/>
            <person name="Park J.M."/>
            <person name="Kim H.J."/>
            <person name="Choi S.B."/>
            <person name="Bosland P.W."/>
            <person name="Reeves G."/>
            <person name="Jo S.H."/>
            <person name="Lee B.W."/>
            <person name="Cho H.T."/>
            <person name="Choi H.S."/>
            <person name="Lee M.S."/>
            <person name="Yu Y."/>
            <person name="Do Choi Y."/>
            <person name="Park B.S."/>
            <person name="van Deynze A."/>
            <person name="Ashrafi H."/>
            <person name="Hill T."/>
            <person name="Kim W.T."/>
            <person name="Pai H.S."/>
            <person name="Ahn H.K."/>
            <person name="Yeam I."/>
            <person name="Giovannoni J.J."/>
            <person name="Rose J.K."/>
            <person name="Sorensen I."/>
            <person name="Lee S.J."/>
            <person name="Kim R.W."/>
            <person name="Choi I.Y."/>
            <person name="Choi B.S."/>
            <person name="Lim J.S."/>
            <person name="Lee Y.H."/>
            <person name="Choi D."/>
        </authorList>
    </citation>
    <scope>NUCLEOTIDE SEQUENCE [LARGE SCALE GENOMIC DNA]</scope>
    <source>
        <strain evidence="3">cv. CM334</strain>
    </source>
</reference>
<evidence type="ECO:0000313" key="3">
    <source>
        <dbReference type="Proteomes" id="UP000222542"/>
    </source>
</evidence>
<name>A0A2G3AEI9_CAPAN</name>
<dbReference type="EMBL" id="AYRZ02000001">
    <property type="protein sequence ID" value="PHT92651.1"/>
    <property type="molecule type" value="Genomic_DNA"/>
</dbReference>
<gene>
    <name evidence="2" type="ORF">T459_00533</name>
</gene>
<reference evidence="2 3" key="2">
    <citation type="journal article" date="2017" name="Genome Biol.">
        <title>New reference genome sequences of hot pepper reveal the massive evolution of plant disease-resistance genes by retroduplication.</title>
        <authorList>
            <person name="Kim S."/>
            <person name="Park J."/>
            <person name="Yeom S.I."/>
            <person name="Kim Y.M."/>
            <person name="Seo E."/>
            <person name="Kim K.T."/>
            <person name="Kim M.S."/>
            <person name="Lee J.M."/>
            <person name="Cheong K."/>
            <person name="Shin H.S."/>
            <person name="Kim S.B."/>
            <person name="Han K."/>
            <person name="Lee J."/>
            <person name="Park M."/>
            <person name="Lee H.A."/>
            <person name="Lee H.Y."/>
            <person name="Lee Y."/>
            <person name="Oh S."/>
            <person name="Lee J.H."/>
            <person name="Choi E."/>
            <person name="Choi E."/>
            <person name="Lee S.E."/>
            <person name="Jeon J."/>
            <person name="Kim H."/>
            <person name="Choi G."/>
            <person name="Song H."/>
            <person name="Lee J."/>
            <person name="Lee S.C."/>
            <person name="Kwon J.K."/>
            <person name="Lee H.Y."/>
            <person name="Koo N."/>
            <person name="Hong Y."/>
            <person name="Kim R.W."/>
            <person name="Kang W.H."/>
            <person name="Huh J.H."/>
            <person name="Kang B.C."/>
            <person name="Yang T.J."/>
            <person name="Lee Y.H."/>
            <person name="Bennetzen J.L."/>
            <person name="Choi D."/>
        </authorList>
    </citation>
    <scope>NUCLEOTIDE SEQUENCE [LARGE SCALE GENOMIC DNA]</scope>
    <source>
        <strain evidence="3">cv. CM334</strain>
    </source>
</reference>
<evidence type="ECO:0000313" key="2">
    <source>
        <dbReference type="EMBL" id="PHT92651.1"/>
    </source>
</evidence>
<accession>A0A2G3AEI9</accession>
<evidence type="ECO:0000256" key="1">
    <source>
        <dbReference type="SAM" id="MobiDB-lite"/>
    </source>
</evidence>
<protein>
    <submittedName>
        <fullName evidence="2">Uncharacterized protein</fullName>
    </submittedName>
</protein>
<sequence length="199" mass="22523">MPEGIYWLSGPLDCTSEPGRGGGQYKSTGGIPYNCNSTARWNPPMVLGGQASNPSSRQDLEMVYPPSSSEHKENAKLQVAKAALKELYYNPYDKMDVESVPLQRKRKNAESIPFQKKKMDVEFDQTKESEGAKQKLNELCQREKWPEPTYRREVTSKRCREFSSLSNDSEFAGIQFQFYIAPCSNSRMKQTAGDGATWN</sequence>
<dbReference type="STRING" id="4072.A0A2G3AEI9"/>
<dbReference type="Gramene" id="PHT92651">
    <property type="protein sequence ID" value="PHT92651"/>
    <property type="gene ID" value="T459_00533"/>
</dbReference>
<organism evidence="2 3">
    <name type="scientific">Capsicum annuum</name>
    <name type="common">Capsicum pepper</name>
    <dbReference type="NCBI Taxonomy" id="4072"/>
    <lineage>
        <taxon>Eukaryota</taxon>
        <taxon>Viridiplantae</taxon>
        <taxon>Streptophyta</taxon>
        <taxon>Embryophyta</taxon>
        <taxon>Tracheophyta</taxon>
        <taxon>Spermatophyta</taxon>
        <taxon>Magnoliopsida</taxon>
        <taxon>eudicotyledons</taxon>
        <taxon>Gunneridae</taxon>
        <taxon>Pentapetalae</taxon>
        <taxon>asterids</taxon>
        <taxon>lamiids</taxon>
        <taxon>Solanales</taxon>
        <taxon>Solanaceae</taxon>
        <taxon>Solanoideae</taxon>
        <taxon>Capsiceae</taxon>
        <taxon>Capsicum</taxon>
    </lineage>
</organism>
<dbReference type="SUPFAM" id="SSF54768">
    <property type="entry name" value="dsRNA-binding domain-like"/>
    <property type="match status" value="1"/>
</dbReference>
<dbReference type="Gene3D" id="3.30.160.20">
    <property type="match status" value="1"/>
</dbReference>
<proteinExistence type="predicted"/>
<dbReference type="Proteomes" id="UP000222542">
    <property type="component" value="Unassembled WGS sequence"/>
</dbReference>